<dbReference type="InterPro" id="IPR006342">
    <property type="entry name" value="FkbM_mtfrase"/>
</dbReference>
<dbReference type="InterPro" id="IPR029063">
    <property type="entry name" value="SAM-dependent_MTases_sf"/>
</dbReference>
<protein>
    <submittedName>
        <fullName evidence="2">Methyltransferase</fullName>
    </submittedName>
</protein>
<evidence type="ECO:0000259" key="1">
    <source>
        <dbReference type="Pfam" id="PF05050"/>
    </source>
</evidence>
<keyword evidence="2" id="KW-0489">Methyltransferase</keyword>
<dbReference type="EMBL" id="PP467602">
    <property type="protein sequence ID" value="WYC14524.1"/>
    <property type="molecule type" value="Genomic_DNA"/>
</dbReference>
<proteinExistence type="predicted"/>
<keyword evidence="2" id="KW-0808">Transferase</keyword>
<dbReference type="GO" id="GO:0032259">
    <property type="term" value="P:methylation"/>
    <property type="evidence" value="ECO:0007669"/>
    <property type="project" value="UniProtKB-KW"/>
</dbReference>
<feature type="domain" description="Methyltransferase FkbM" evidence="1">
    <location>
        <begin position="54"/>
        <end position="204"/>
    </location>
</feature>
<dbReference type="InterPro" id="IPR052514">
    <property type="entry name" value="SAM-dependent_MTase"/>
</dbReference>
<dbReference type="Gene3D" id="3.40.50.150">
    <property type="entry name" value="Vaccinia Virus protein VP39"/>
    <property type="match status" value="1"/>
</dbReference>
<dbReference type="NCBIfam" id="TIGR01444">
    <property type="entry name" value="fkbM_fam"/>
    <property type="match status" value="1"/>
</dbReference>
<accession>A0AAU6PX66</accession>
<reference evidence="2" key="2">
    <citation type="submission" date="2024-03" db="EMBL/GenBank/DDBJ databases">
        <authorList>
            <person name="Roux S."/>
            <person name="Duan C."/>
        </authorList>
    </citation>
    <scope>NUCLEOTIDE SEQUENCE</scope>
    <source>
        <strain evidence="2">Chiyou-1</strain>
    </source>
</reference>
<sequence>MEPQFEVAVSWDGFKWFVSRDERLKHSVEVLSKGELSVLRALRSIASKDMIFCDVGAFVGYYTCRLAPYVREVHSFEPNPVSRTILLKNVELNGLGNVKVHPYALGDKSEVKKLYLMASGSTLLEGYGGLEVVDVEVKPMDDVVDWADLVKIDVEGYEWNVVRGMMNIIRRCKPVIVIEHHDFRHYRIATYDLIKNTLKAEGYIPVYITEPHRLYWHSSKPISEIRDIIVDHWINYCIMNIKEGKPWYYGLPCTWWWGMNLVDFIHELPEHVDAEYEWVKRLDP</sequence>
<dbReference type="GO" id="GO:0008168">
    <property type="term" value="F:methyltransferase activity"/>
    <property type="evidence" value="ECO:0007669"/>
    <property type="project" value="UniProtKB-KW"/>
</dbReference>
<dbReference type="PANTHER" id="PTHR34203">
    <property type="entry name" value="METHYLTRANSFERASE, FKBM FAMILY PROTEIN"/>
    <property type="match status" value="1"/>
</dbReference>
<dbReference type="Pfam" id="PF05050">
    <property type="entry name" value="Methyltransf_21"/>
    <property type="match status" value="1"/>
</dbReference>
<dbReference type="SUPFAM" id="SSF53335">
    <property type="entry name" value="S-adenosyl-L-methionine-dependent methyltransferases"/>
    <property type="match status" value="1"/>
</dbReference>
<evidence type="ECO:0000313" key="2">
    <source>
        <dbReference type="EMBL" id="WYC14524.1"/>
    </source>
</evidence>
<organism evidence="2">
    <name type="scientific">Ligamenvirales sp</name>
    <dbReference type="NCBI Taxonomy" id="2832923"/>
    <lineage>
        <taxon>Viruses</taxon>
        <taxon>Adnaviria</taxon>
        <taxon>Zilligvirae</taxon>
        <taxon>Taleaviricota</taxon>
        <taxon>Tokiviricetes</taxon>
        <taxon>Ligamenvirales</taxon>
    </lineage>
</organism>
<name>A0AAU6PX66_9VIRU</name>
<reference evidence="2" key="1">
    <citation type="journal article" date="2023" name="ISME Commun">
        <title>Diversity of Bathyarchaeia viruses in metagenomes and virus-encoded CRISPR system components.</title>
        <authorList>
            <person name="Duan C."/>
            <person name="Liu Y."/>
            <person name="Liu Y."/>
            <person name="Liu L."/>
            <person name="Cai M."/>
            <person name="Zhang R."/>
            <person name="Zeng Q."/>
            <person name="Koonin E.V."/>
            <person name="Krupovic M."/>
            <person name="Li M."/>
        </authorList>
    </citation>
    <scope>NUCLEOTIDE SEQUENCE</scope>
    <source>
        <strain evidence="2">Chiyou-1</strain>
    </source>
</reference>
<dbReference type="PANTHER" id="PTHR34203:SF15">
    <property type="entry name" value="SLL1173 PROTEIN"/>
    <property type="match status" value="1"/>
</dbReference>